<reference evidence="8" key="3">
    <citation type="submission" date="2020-12" db="EMBL/GenBank/DDBJ databases">
        <title>GES Beta-lactamases isolated from hospital effluents in Brazil.</title>
        <authorList>
            <person name="Conte D."/>
            <person name="Mesa D."/>
            <person name="Palmeiro J.K."/>
            <person name="Dalla-Costa L.M."/>
        </authorList>
    </citation>
    <scope>NUCLEOTIDE SEQUENCE [LARGE SCALE GENOMIC DNA]</scope>
    <source>
        <strain evidence="8">Aero21</strain>
    </source>
</reference>
<dbReference type="Proteomes" id="UP001218423">
    <property type="component" value="Chromosome"/>
</dbReference>
<reference evidence="6" key="5">
    <citation type="submission" date="2022-09" db="EMBL/GenBank/DDBJ databases">
        <title>Intensive care unit water sources are persistently colonized with multi-drug resistant bacteria and are the site of extensive horizontal gene transfer of antibiotic resistance genes.</title>
        <authorList>
            <person name="Diorio-Toth L."/>
        </authorList>
    </citation>
    <scope>NUCLEOTIDE SEQUENCE</scope>
    <source>
        <strain evidence="5">GD03710</strain>
        <strain evidence="6">GD03796</strain>
    </source>
</reference>
<keyword evidence="13" id="KW-1185">Reference proteome</keyword>
<evidence type="ECO:0000313" key="12">
    <source>
        <dbReference type="Proteomes" id="UP001160758"/>
    </source>
</evidence>
<evidence type="ECO:0000313" key="2">
    <source>
        <dbReference type="EMBL" id="AXB05885.1"/>
    </source>
</evidence>
<gene>
    <name evidence="2" type="ORF">C1C91_13535</name>
    <name evidence="8" type="ORF">JC965_07345</name>
    <name evidence="4" type="ORF">KAM348_30720</name>
    <name evidence="6" type="ORF">N5I07_16650</name>
    <name evidence="5" type="ORF">N5I20_10890</name>
    <name evidence="9" type="ORF">OJY61_13050</name>
    <name evidence="10" type="ORF">P5S46_15195</name>
    <name evidence="7" type="ORF">VCX44_16555</name>
    <name evidence="3" type="ORF">WP2W18E01_10910</name>
</gene>
<reference evidence="2" key="1">
    <citation type="journal article" date="2019" name="J Environ">
        <title>Genetic characterization and potential molecular dissemination mechanism of tet (31) gene in Aeromonas caviae from an oxytetracycline wastewater treatment system.</title>
        <authorList>
            <person name="Shi Y."/>
            <person name="Tian Z."/>
            <person name="Leclercq S.O."/>
            <person name="Zhang H."/>
            <person name="Yang M."/>
            <person name="Zhang Y."/>
        </authorList>
    </citation>
    <scope>NUCLEOTIDE SEQUENCE</scope>
    <source>
        <strain evidence="2">T25-39</strain>
    </source>
</reference>
<dbReference type="Proteomes" id="UP000266778">
    <property type="component" value="Chromosome"/>
</dbReference>
<reference evidence="4" key="4">
    <citation type="submission" date="2021-07" db="EMBL/GenBank/DDBJ databases">
        <title>Draft genome sequence of carbapenem-resistant Aeromonas spp. in Japan.</title>
        <authorList>
            <person name="Maehana S."/>
            <person name="Suzuki M."/>
            <person name="Kitasato H."/>
        </authorList>
    </citation>
    <scope>NUCLEOTIDE SEQUENCE</scope>
    <source>
        <strain evidence="4">KAM348</strain>
    </source>
</reference>
<protein>
    <recommendedName>
        <fullName evidence="14">DUF1090 family protein</fullName>
    </recommendedName>
</protein>
<dbReference type="EMBL" id="JAOCFT010000001">
    <property type="protein sequence ID" value="MDH1899162.1"/>
    <property type="molecule type" value="Genomic_DNA"/>
</dbReference>
<evidence type="ECO:0000313" key="10">
    <source>
        <dbReference type="EMBL" id="WFF96999.1"/>
    </source>
</evidence>
<dbReference type="EMBL" id="CP110176">
    <property type="protein sequence ID" value="UZC84776.1"/>
    <property type="molecule type" value="Genomic_DNA"/>
</dbReference>
<evidence type="ECO:0000313" key="4">
    <source>
        <dbReference type="EMBL" id="GJA55649.1"/>
    </source>
</evidence>
<evidence type="ECO:0000313" key="8">
    <source>
        <dbReference type="EMBL" id="QQA62291.1"/>
    </source>
</evidence>
<accession>A0A125Y8C9</accession>
<dbReference type="EMBL" id="JAOCIZ010000037">
    <property type="protein sequence ID" value="MDH1505559.1"/>
    <property type="molecule type" value="Genomic_DNA"/>
</dbReference>
<evidence type="ECO:0000313" key="3">
    <source>
        <dbReference type="EMBL" id="BBQ29509.1"/>
    </source>
</evidence>
<name>A0A125Y8C9_AERCA</name>
<feature type="chain" id="PRO_5044548092" description="DUF1090 family protein" evidence="1">
    <location>
        <begin position="20"/>
        <end position="70"/>
    </location>
</feature>
<reference evidence="9" key="7">
    <citation type="submission" date="2023-04" db="EMBL/GenBank/DDBJ databases">
        <title>Whole Genome Sequence of Multi-drug resistant Aeromonas caviae as a gut pathogen in newborn.</title>
        <authorList>
            <person name="Jadhav S.V."/>
            <person name="Saroj S.D."/>
            <person name="Saha U.B."/>
            <person name="Sen S."/>
            <person name="Kher A."/>
        </authorList>
    </citation>
    <scope>NUCLEOTIDE SEQUENCE</scope>
    <source>
        <strain evidence="9">SVJ23</strain>
    </source>
</reference>
<dbReference type="Proteomes" id="UP000515756">
    <property type="component" value="Chromosome"/>
</dbReference>
<dbReference type="RefSeq" id="WP_039040708.1">
    <property type="nucleotide sequence ID" value="NZ_AP019195.1"/>
</dbReference>
<dbReference type="EMBL" id="CP025706">
    <property type="protein sequence ID" value="AXB05885.1"/>
    <property type="molecule type" value="Genomic_DNA"/>
</dbReference>
<dbReference type="OrthoDB" id="5588895at2"/>
<reference evidence="10" key="6">
    <citation type="submission" date="2023-03" db="EMBL/GenBank/DDBJ databases">
        <title>Aeromonas caviae strain AC1520.</title>
        <authorList>
            <person name="Xie T."/>
            <person name="Zhang Q."/>
            <person name="Deng J."/>
            <person name="Li X."/>
        </authorList>
    </citation>
    <scope>NUCLEOTIDE SEQUENCE</scope>
    <source>
        <strain evidence="10">AC1520</strain>
    </source>
</reference>
<reference evidence="3 11" key="2">
    <citation type="submission" date="2019-12" db="EMBL/GenBank/DDBJ databases">
        <title>complete genome sequences of Aeromonas caviae str. WP2-W18-ESBL-01 isolated from wastewater treatment plant effluent.</title>
        <authorList>
            <person name="Sekizuka T."/>
            <person name="Itokawa K."/>
            <person name="Yatsu K."/>
            <person name="Inamine Y."/>
            <person name="Kuroda M."/>
        </authorList>
    </citation>
    <scope>NUCLEOTIDE SEQUENCE [LARGE SCALE GENOMIC DNA]</scope>
    <source>
        <strain evidence="3 11">WP2-W18-ESBL-01</strain>
    </source>
</reference>
<feature type="signal peptide" evidence="1">
    <location>
        <begin position="1"/>
        <end position="19"/>
    </location>
</feature>
<sequence>MSIIRAGLCLLLLPLATMAKDHPTAECSWLYKRIEILETAIRQGDELGTREELAKRKKEFKAKACSQYDY</sequence>
<evidence type="ECO:0000313" key="9">
    <source>
        <dbReference type="EMBL" id="UZC84776.1"/>
    </source>
</evidence>
<dbReference type="EMBL" id="BPNL01000038">
    <property type="protein sequence ID" value="GJA55649.1"/>
    <property type="molecule type" value="Genomic_DNA"/>
</dbReference>
<evidence type="ECO:0000313" key="7">
    <source>
        <dbReference type="EMBL" id="MEA9437370.1"/>
    </source>
</evidence>
<evidence type="ECO:0000313" key="13">
    <source>
        <dbReference type="Proteomes" id="UP001304847"/>
    </source>
</evidence>
<evidence type="ECO:0008006" key="14">
    <source>
        <dbReference type="Google" id="ProtNLM"/>
    </source>
</evidence>
<evidence type="ECO:0000313" key="11">
    <source>
        <dbReference type="Proteomes" id="UP000515756"/>
    </source>
</evidence>
<evidence type="ECO:0000313" key="6">
    <source>
        <dbReference type="EMBL" id="MDH1899162.1"/>
    </source>
</evidence>
<keyword evidence="1" id="KW-0732">Signal</keyword>
<dbReference type="EMBL" id="AP021927">
    <property type="protein sequence ID" value="BBQ29509.1"/>
    <property type="molecule type" value="Genomic_DNA"/>
</dbReference>
<proteinExistence type="predicted"/>
<dbReference type="EMBL" id="CP065937">
    <property type="protein sequence ID" value="QQA62291.1"/>
    <property type="molecule type" value="Genomic_DNA"/>
</dbReference>
<evidence type="ECO:0000256" key="1">
    <source>
        <dbReference type="SAM" id="SignalP"/>
    </source>
</evidence>
<dbReference type="Proteomes" id="UP001161704">
    <property type="component" value="Unassembled WGS sequence"/>
</dbReference>
<dbReference type="EMBL" id="CP120942">
    <property type="protein sequence ID" value="WFF96999.1"/>
    <property type="molecule type" value="Genomic_DNA"/>
</dbReference>
<organism evidence="6 12">
    <name type="scientific">Aeromonas caviae</name>
    <name type="common">Aeromonas punctata</name>
    <dbReference type="NCBI Taxonomy" id="648"/>
    <lineage>
        <taxon>Bacteria</taxon>
        <taxon>Pseudomonadati</taxon>
        <taxon>Pseudomonadota</taxon>
        <taxon>Gammaproteobacteria</taxon>
        <taxon>Aeromonadales</taxon>
        <taxon>Aeromonadaceae</taxon>
        <taxon>Aeromonas</taxon>
    </lineage>
</organism>
<dbReference type="Proteomes" id="UP001304847">
    <property type="component" value="Unassembled WGS sequence"/>
</dbReference>
<dbReference type="Proteomes" id="UP001163285">
    <property type="component" value="Chromosome"/>
</dbReference>
<reference evidence="7 13" key="8">
    <citation type="submission" date="2023-12" db="EMBL/GenBank/DDBJ databases">
        <title>Characterization of antibiotic resistance in Aeromonas spp. in hospital effluent.</title>
        <authorList>
            <person name="Negoseki B.R.S."/>
            <person name="Krul D."/>
            <person name="Siqueira A.C."/>
            <person name="Almeida M."/>
            <person name="Mesa D."/>
            <person name="Conte D."/>
            <person name="Dalla-Costa L.M."/>
        </authorList>
    </citation>
    <scope>NUCLEOTIDE SEQUENCE [LARGE SCALE GENOMIC DNA]</scope>
    <source>
        <strain evidence="7 13">36v</strain>
    </source>
</reference>
<dbReference type="Proteomes" id="UP000887009">
    <property type="component" value="Unassembled WGS sequence"/>
</dbReference>
<evidence type="ECO:0000313" key="5">
    <source>
        <dbReference type="EMBL" id="MDH1505559.1"/>
    </source>
</evidence>
<dbReference type="EMBL" id="JAYGOJ010000102">
    <property type="protein sequence ID" value="MEA9437370.1"/>
    <property type="molecule type" value="Genomic_DNA"/>
</dbReference>
<dbReference type="AlphaFoldDB" id="A0A125Y8C9"/>
<dbReference type="GeneID" id="48821437"/>
<dbReference type="Proteomes" id="UP001160758">
    <property type="component" value="Unassembled WGS sequence"/>
</dbReference>